<gene>
    <name evidence="2" type="ORF">Cvel_7173</name>
</gene>
<feature type="compositionally biased region" description="Basic residues" evidence="1">
    <location>
        <begin position="525"/>
        <end position="534"/>
    </location>
</feature>
<feature type="compositionally biased region" description="Basic and acidic residues" evidence="1">
    <location>
        <begin position="555"/>
        <end position="564"/>
    </location>
</feature>
<protein>
    <submittedName>
        <fullName evidence="2">Uncharacterized protein</fullName>
    </submittedName>
</protein>
<accession>A0A0G4HJS8</accession>
<organism evidence="2">
    <name type="scientific">Chromera velia CCMP2878</name>
    <dbReference type="NCBI Taxonomy" id="1169474"/>
    <lineage>
        <taxon>Eukaryota</taxon>
        <taxon>Sar</taxon>
        <taxon>Alveolata</taxon>
        <taxon>Colpodellida</taxon>
        <taxon>Chromeraceae</taxon>
        <taxon>Chromera</taxon>
    </lineage>
</organism>
<sequence>MKTKKLELKKANQRAFTNLALPSIASLSPDFRLVTMITTSAAVRAGLPDLLESFRFFLASKDEGTLGKMCEVFTLFQSLCQNPNEASQDPSSQQILNGMEKMNRGQLSPDLLSNRQAASVCLCDEDWGSPYSSPSSSLQKDAETRSEGLFDFYEDFQNDPITLDEASQRCDAKVQRERATQQEGEEKAERTEWGLAYLHKPLRCDLLGMPLRYCCRAVGVPPPLPIEHLISKYSKGNKKSLLSEPQVKALAWTLSNMETECGGVEDTCKVSEFVAKQSTAGGSLVEFLGRFKKNVVDELKDLVEGLVTDAGWSAAEGKEIGFEGLEEPDYLDYTTKYSLQLVDVMRAARNKHPDFVFALCSLVPLYVSFCVERGSGGSSFLFSVRCDELEKDIEKAKAAKEALEERRQKESTEGEAPPSDSPQCDGFLPCAVEFCCASGFPFSSVDVDLMPRKRTEVLDLLSPLQCTLPAEQMDKRITGGSDDPNEEVFKPATEEEADEALRRLQAQLDDLDKSNSKKASLSSGKQRRRKRRQRKAESGRRSPTSLPIPYGVPRRTSEPVKSGETEGPQGKTWLLG</sequence>
<feature type="compositionally biased region" description="Basic and acidic residues" evidence="1">
    <location>
        <begin position="400"/>
        <end position="412"/>
    </location>
</feature>
<dbReference type="VEuPathDB" id="CryptoDB:Cvel_7173"/>
<reference evidence="2" key="1">
    <citation type="submission" date="2014-11" db="EMBL/GenBank/DDBJ databases">
        <authorList>
            <person name="Otto D Thomas"/>
            <person name="Naeem Raeece"/>
        </authorList>
    </citation>
    <scope>NUCLEOTIDE SEQUENCE</scope>
</reference>
<feature type="region of interest" description="Disordered" evidence="1">
    <location>
        <begin position="471"/>
        <end position="576"/>
    </location>
</feature>
<evidence type="ECO:0000256" key="1">
    <source>
        <dbReference type="SAM" id="MobiDB-lite"/>
    </source>
</evidence>
<proteinExistence type="predicted"/>
<dbReference type="EMBL" id="CDMZ01002937">
    <property type="protein sequence ID" value="CEM44462.1"/>
    <property type="molecule type" value="Genomic_DNA"/>
</dbReference>
<name>A0A0G4HJS8_9ALVE</name>
<dbReference type="AlphaFoldDB" id="A0A0G4HJS8"/>
<feature type="region of interest" description="Disordered" evidence="1">
    <location>
        <begin position="400"/>
        <end position="422"/>
    </location>
</feature>
<evidence type="ECO:0000313" key="2">
    <source>
        <dbReference type="EMBL" id="CEM44462.1"/>
    </source>
</evidence>